<dbReference type="RefSeq" id="WP_023569561.1">
    <property type="nucleotide sequence ID" value="NZ_AVBI01000001.1"/>
</dbReference>
<comment type="caution">
    <text evidence="1">The sequence shown here is derived from an EMBL/GenBank/DDBJ whole genome shotgun (WGS) entry which is preliminary data.</text>
</comment>
<proteinExistence type="predicted"/>
<reference evidence="1 2" key="1">
    <citation type="journal article" date="2015" name="Stand. Genomic Sci.">
        <title>Genomic Encyclopedia of Bacterial and Archaeal Type Strains, Phase III: the genomes of soil and plant-associated and newly described type strains.</title>
        <authorList>
            <person name="Whitman W.B."/>
            <person name="Woyke T."/>
            <person name="Klenk H.P."/>
            <person name="Zhou Y."/>
            <person name="Lilburn T.G."/>
            <person name="Beck B.J."/>
            <person name="De Vos P."/>
            <person name="Vandamme P."/>
            <person name="Eisen J.A."/>
            <person name="Garrity G."/>
            <person name="Hugenholtz P."/>
            <person name="Kyrpides N.C."/>
        </authorList>
    </citation>
    <scope>NUCLEOTIDE SEQUENCE [LARGE SCALE GENOMIC DNA]</scope>
    <source>
        <strain evidence="1 2">CGMCC 1.7270</strain>
    </source>
</reference>
<keyword evidence="2" id="KW-1185">Reference proteome</keyword>
<protein>
    <submittedName>
        <fullName evidence="1">Uncharacterized protein</fullName>
    </submittedName>
</protein>
<dbReference type="OrthoDB" id="732094at2"/>
<accession>V6S5E6</accession>
<evidence type="ECO:0000313" key="2">
    <source>
        <dbReference type="Proteomes" id="UP000319848"/>
    </source>
</evidence>
<evidence type="ECO:0000313" key="1">
    <source>
        <dbReference type="EMBL" id="TWI13130.1"/>
    </source>
</evidence>
<sequence>MFNKLYHMNSVSGIIKTLTLVEKEEFMLFLKKKNKRHDTQNIQLFNLLKNDDINEEITVYKNKPALYALRKRLYQNLVEFIANKRFENDTSEERDVLKLILVSRTFFEHSQHKAAFKILEKAEVKALGIERFNLLNEVYHTYIQYAYLNPSIDFSALVHKYEINQQKFLQEEQLNLAYASLRMELAKIKEGTADVDFHQTLHHTFAKLSISLEERMTFKSLYQILFIANEYAALRNKYHEIEHFVATSFRFINTKTQLAEKHLFYHINILYFMANMLFRNKKFDDSKAYLDKMEVEMKKQDNVYFKQFENRLLLLRSLNENYSGNSVTAIRMLEDALNSVAKNEVTDILDLQLSLGVFHFQQNELRKVQQIIKTFSGSDAWYEKKKGTEWTIKKNLVEILLHVELDHADYVLSRLSSFKRRYKKYLTEMKEERVLVFLGFVERFLYEPGYLTSEELVSQADSLFQWRPQREEDLFVMSFYAWLKAKMERRKVYAVTLELVGQNRC</sequence>
<dbReference type="EMBL" id="VLKQ01000004">
    <property type="protein sequence ID" value="TWI13130.1"/>
    <property type="molecule type" value="Genomic_DNA"/>
</dbReference>
<dbReference type="Proteomes" id="UP000319848">
    <property type="component" value="Unassembled WGS sequence"/>
</dbReference>
<gene>
    <name evidence="1" type="ORF">IP98_01111</name>
</gene>
<name>V6S5E6_9FLAO</name>
<organism evidence="1 2">
    <name type="scientific">Flavobacterium cauense R2A-7</name>
    <dbReference type="NCBI Taxonomy" id="1341154"/>
    <lineage>
        <taxon>Bacteria</taxon>
        <taxon>Pseudomonadati</taxon>
        <taxon>Bacteroidota</taxon>
        <taxon>Flavobacteriia</taxon>
        <taxon>Flavobacteriales</taxon>
        <taxon>Flavobacteriaceae</taxon>
        <taxon>Flavobacterium</taxon>
    </lineage>
</organism>
<dbReference type="AlphaFoldDB" id="V6S5E6"/>
<dbReference type="STRING" id="1341154.FCR2A7T_03740"/>